<dbReference type="AlphaFoldDB" id="W6YNL1"/>
<protein>
    <submittedName>
        <fullName evidence="1">Uncharacterized protein</fullName>
    </submittedName>
</protein>
<evidence type="ECO:0000313" key="1">
    <source>
        <dbReference type="EMBL" id="EUC33056.1"/>
    </source>
</evidence>
<reference evidence="1 2" key="1">
    <citation type="journal article" date="2013" name="PLoS Genet.">
        <title>Comparative genome structure, secondary metabolite, and effector coding capacity across Cochliobolus pathogens.</title>
        <authorList>
            <person name="Condon B.J."/>
            <person name="Leng Y."/>
            <person name="Wu D."/>
            <person name="Bushley K.E."/>
            <person name="Ohm R.A."/>
            <person name="Otillar R."/>
            <person name="Martin J."/>
            <person name="Schackwitz W."/>
            <person name="Grimwood J."/>
            <person name="MohdZainudin N."/>
            <person name="Xue C."/>
            <person name="Wang R."/>
            <person name="Manning V.A."/>
            <person name="Dhillon B."/>
            <person name="Tu Z.J."/>
            <person name="Steffenson B.J."/>
            <person name="Salamov A."/>
            <person name="Sun H."/>
            <person name="Lowry S."/>
            <person name="LaButti K."/>
            <person name="Han J."/>
            <person name="Copeland A."/>
            <person name="Lindquist E."/>
            <person name="Barry K."/>
            <person name="Schmutz J."/>
            <person name="Baker S.E."/>
            <person name="Ciuffetti L.M."/>
            <person name="Grigoriev I.V."/>
            <person name="Zhong S."/>
            <person name="Turgeon B.G."/>
        </authorList>
    </citation>
    <scope>NUCLEOTIDE SEQUENCE [LARGE SCALE GENOMIC DNA]</scope>
    <source>
        <strain evidence="1 2">26-R-13</strain>
    </source>
</reference>
<dbReference type="RefSeq" id="XP_007712641.1">
    <property type="nucleotide sequence ID" value="XM_007714451.1"/>
</dbReference>
<keyword evidence="2" id="KW-1185">Reference proteome</keyword>
<organism evidence="1 2">
    <name type="scientific">Cochliobolus carbonum (strain 26-R-13)</name>
    <name type="common">Maize leaf spot fungus</name>
    <name type="synonym">Bipolaris zeicola</name>
    <dbReference type="NCBI Taxonomy" id="930089"/>
    <lineage>
        <taxon>Eukaryota</taxon>
        <taxon>Fungi</taxon>
        <taxon>Dikarya</taxon>
        <taxon>Ascomycota</taxon>
        <taxon>Pezizomycotina</taxon>
        <taxon>Dothideomycetes</taxon>
        <taxon>Pleosporomycetidae</taxon>
        <taxon>Pleosporales</taxon>
        <taxon>Pleosporineae</taxon>
        <taxon>Pleosporaceae</taxon>
        <taxon>Bipolaris</taxon>
    </lineage>
</organism>
<name>W6YNL1_COCC2</name>
<dbReference type="KEGG" id="bze:COCCADRAFT_97029"/>
<accession>W6YNL1</accession>
<gene>
    <name evidence="1" type="ORF">COCCADRAFT_97029</name>
</gene>
<dbReference type="EMBL" id="KI964618">
    <property type="protein sequence ID" value="EUC33056.1"/>
    <property type="molecule type" value="Genomic_DNA"/>
</dbReference>
<evidence type="ECO:0000313" key="2">
    <source>
        <dbReference type="Proteomes" id="UP000053841"/>
    </source>
</evidence>
<dbReference type="GeneID" id="19154288"/>
<sequence>MRRGATSQVQRCASIPWHGIVRCIQSIWGRCKSKSVNADSPAAIAPFLYPITCLVKKCGFVYRQWSSSVNGVVVTFK</sequence>
<dbReference type="Proteomes" id="UP000053841">
    <property type="component" value="Unassembled WGS sequence"/>
</dbReference>
<proteinExistence type="predicted"/>
<dbReference type="HOGENOM" id="CLU_2637719_0_0_1"/>